<keyword evidence="11" id="KW-0547">Nucleotide-binding</keyword>
<keyword evidence="13" id="KW-1133">Transmembrane helix</keyword>
<evidence type="ECO:0000256" key="3">
    <source>
        <dbReference type="ARBA" id="ARBA00004922"/>
    </source>
</evidence>
<evidence type="ECO:0000256" key="22">
    <source>
        <dbReference type="ARBA" id="ARBA00059245"/>
    </source>
</evidence>
<protein>
    <recommendedName>
        <fullName evidence="18">Glycoprotein-N-acetylgalactosamine 3-beta-galactosyltransferase 1</fullName>
        <ecNumber evidence="6">2.4.1.122</ecNumber>
    </recommendedName>
    <alternativeName>
        <fullName evidence="20">Core 1 O-glycan T-synthase</fullName>
    </alternativeName>
    <alternativeName>
        <fullName evidence="21">Core 1 UDP-galactose:N-acetylgalactosamine-alpha-R beta 1,3-galactosyltransferase 1</fullName>
    </alternativeName>
    <alternativeName>
        <fullName evidence="19">Core 1 beta1,3-galactosyltransferase 1</fullName>
    </alternativeName>
</protein>
<keyword evidence="25" id="KW-1185">Reference proteome</keyword>
<reference evidence="26" key="1">
    <citation type="submission" date="2016-06" db="UniProtKB">
        <authorList>
            <consortium name="WormBaseParasite"/>
        </authorList>
    </citation>
    <scope>IDENTIFICATION</scope>
</reference>
<dbReference type="PANTHER" id="PTHR23033">
    <property type="entry name" value="BETA1,3-GALACTOSYLTRANSFERASE"/>
    <property type="match status" value="1"/>
</dbReference>
<comment type="subcellular location">
    <subcellularLocation>
        <location evidence="2">Membrane</location>
        <topology evidence="2">Single-pass type II membrane protein</topology>
    </subcellularLocation>
</comment>
<dbReference type="WBParaSite" id="SBAD_0000698901-mRNA-1">
    <property type="protein sequence ID" value="SBAD_0000698901-mRNA-1"/>
    <property type="gene ID" value="SBAD_0000698901"/>
</dbReference>
<keyword evidence="8" id="KW-0808">Transferase</keyword>
<dbReference type="GO" id="GO:0016020">
    <property type="term" value="C:membrane"/>
    <property type="evidence" value="ECO:0007669"/>
    <property type="project" value="UniProtKB-SubCell"/>
</dbReference>
<comment type="pathway">
    <text evidence="3">Protein modification; protein glycosylation.</text>
</comment>
<comment type="cofactor">
    <cofactor evidence="1">
        <name>Mn(2+)</name>
        <dbReference type="ChEBI" id="CHEBI:29035"/>
    </cofactor>
</comment>
<dbReference type="GO" id="GO:0016263">
    <property type="term" value="F:glycoprotein-N-acetylgalactosamine 3-beta-galactosyltransferase activity"/>
    <property type="evidence" value="ECO:0007669"/>
    <property type="project" value="UniProtKB-EC"/>
</dbReference>
<evidence type="ECO:0000256" key="6">
    <source>
        <dbReference type="ARBA" id="ARBA00012557"/>
    </source>
</evidence>
<comment type="subunit">
    <text evidence="5">Homodimer; disulfide-linked.</text>
</comment>
<evidence type="ECO:0000256" key="14">
    <source>
        <dbReference type="ARBA" id="ARBA00023136"/>
    </source>
</evidence>
<evidence type="ECO:0000313" key="26">
    <source>
        <dbReference type="WBParaSite" id="SBAD_0000698901-mRNA-1"/>
    </source>
</evidence>
<dbReference type="AlphaFoldDB" id="A0A183ISY1"/>
<organism evidence="26">
    <name type="scientific">Soboliphyme baturini</name>
    <dbReference type="NCBI Taxonomy" id="241478"/>
    <lineage>
        <taxon>Eukaryota</taxon>
        <taxon>Metazoa</taxon>
        <taxon>Ecdysozoa</taxon>
        <taxon>Nematoda</taxon>
        <taxon>Enoplea</taxon>
        <taxon>Dorylaimia</taxon>
        <taxon>Dioctophymatida</taxon>
        <taxon>Dioctophymatoidea</taxon>
        <taxon>Soboliphymatidae</taxon>
        <taxon>Soboliphyme</taxon>
    </lineage>
</organism>
<keyword evidence="9" id="KW-0812">Transmembrane</keyword>
<evidence type="ECO:0000256" key="19">
    <source>
        <dbReference type="ARBA" id="ARBA00041226"/>
    </source>
</evidence>
<evidence type="ECO:0000256" key="12">
    <source>
        <dbReference type="ARBA" id="ARBA00022968"/>
    </source>
</evidence>
<dbReference type="Pfam" id="PF02434">
    <property type="entry name" value="Fringe"/>
    <property type="match status" value="1"/>
</dbReference>
<dbReference type="EMBL" id="UZAM01009997">
    <property type="protein sequence ID" value="VDP10683.1"/>
    <property type="molecule type" value="Genomic_DNA"/>
</dbReference>
<evidence type="ECO:0000256" key="9">
    <source>
        <dbReference type="ARBA" id="ARBA00022692"/>
    </source>
</evidence>
<keyword evidence="12" id="KW-0735">Signal-anchor</keyword>
<evidence type="ECO:0000256" key="21">
    <source>
        <dbReference type="ARBA" id="ARBA00043065"/>
    </source>
</evidence>
<evidence type="ECO:0000256" key="7">
    <source>
        <dbReference type="ARBA" id="ARBA00022676"/>
    </source>
</evidence>
<evidence type="ECO:0000256" key="8">
    <source>
        <dbReference type="ARBA" id="ARBA00022679"/>
    </source>
</evidence>
<feature type="domain" description="Fringe-like glycosyltransferase" evidence="23">
    <location>
        <begin position="35"/>
        <end position="196"/>
    </location>
</feature>
<comment type="function">
    <text evidence="22">Glycosyltransferase that generates the core 1 O-glycan Gal-beta1-3GalNAc-alpha1-Ser/Thr (T antigen), which is a precursor for many extended O-glycans in glycoproteins.</text>
</comment>
<dbReference type="PANTHER" id="PTHR23033:SF14">
    <property type="entry name" value="GLYCOPROTEIN-N-ACETYLGALACTOSAMINE 3-BETA-GALACTOSYLTRANSFERASE 1-RELATED"/>
    <property type="match status" value="1"/>
</dbReference>
<keyword evidence="7" id="KW-0328">Glycosyltransferase</keyword>
<sequence>MQWLNMNLYQRLFSVNGTLAETVSKNVRVLCWIMTNPGNHRSKAVHVKATWVTRCNGYFFASTAAEPSLPTVKLNTSEGREFLWEKTKLALTYIYETSLDEYDWFMKADDDTYVIVENLRLMLLSYRPEQPIYFGCRFKPFTKQGYMSGGAGYVMSKKALTLFVEQGIRNNVCKDISTGHEDANLGICMEKIGVTAGDSRDRFGRHRFLPFTPASHARPATPDPSFWFWSYIYYPFSQGMGCCSDFAISFHYISPDDMYQMEYLVYHVRPYGISRFSDKAYYSSQCPKEESVDIAKNFSFDINSGMNPGSQQ</sequence>
<keyword evidence="17" id="KW-0464">Manganese</keyword>
<keyword evidence="14" id="KW-0472">Membrane</keyword>
<evidence type="ECO:0000256" key="16">
    <source>
        <dbReference type="ARBA" id="ARBA00023180"/>
    </source>
</evidence>
<gene>
    <name evidence="24" type="ORF">SBAD_LOCUS6728</name>
</gene>
<name>A0A183ISY1_9BILA</name>
<dbReference type="UniPathway" id="UPA00378"/>
<evidence type="ECO:0000256" key="20">
    <source>
        <dbReference type="ARBA" id="ARBA00042009"/>
    </source>
</evidence>
<dbReference type="OrthoDB" id="414175at2759"/>
<dbReference type="FunFam" id="3.90.550.50:FF:000017">
    <property type="entry name" value="Glycoprotein-N-acetylgalactosamine 3-beta-galactosyltransferase 1"/>
    <property type="match status" value="1"/>
</dbReference>
<evidence type="ECO:0000256" key="5">
    <source>
        <dbReference type="ARBA" id="ARBA00011748"/>
    </source>
</evidence>
<evidence type="ECO:0000256" key="1">
    <source>
        <dbReference type="ARBA" id="ARBA00001936"/>
    </source>
</evidence>
<evidence type="ECO:0000256" key="18">
    <source>
        <dbReference type="ARBA" id="ARBA00040898"/>
    </source>
</evidence>
<evidence type="ECO:0000256" key="11">
    <source>
        <dbReference type="ARBA" id="ARBA00022741"/>
    </source>
</evidence>
<evidence type="ECO:0000256" key="10">
    <source>
        <dbReference type="ARBA" id="ARBA00022723"/>
    </source>
</evidence>
<keyword evidence="16" id="KW-0325">Glycoprotein</keyword>
<evidence type="ECO:0000256" key="2">
    <source>
        <dbReference type="ARBA" id="ARBA00004606"/>
    </source>
</evidence>
<keyword evidence="10" id="KW-0479">Metal-binding</keyword>
<dbReference type="Gene3D" id="3.90.550.50">
    <property type="match status" value="1"/>
</dbReference>
<evidence type="ECO:0000313" key="25">
    <source>
        <dbReference type="Proteomes" id="UP000270296"/>
    </source>
</evidence>
<dbReference type="Proteomes" id="UP000270296">
    <property type="component" value="Unassembled WGS sequence"/>
</dbReference>
<comment type="similarity">
    <text evidence="4">Belongs to the glycosyltransferase 31 family. Beta3-Gal-T subfamily.</text>
</comment>
<evidence type="ECO:0000313" key="24">
    <source>
        <dbReference type="EMBL" id="VDP10683.1"/>
    </source>
</evidence>
<proteinExistence type="inferred from homology"/>
<dbReference type="GO" id="GO:0000166">
    <property type="term" value="F:nucleotide binding"/>
    <property type="evidence" value="ECO:0007669"/>
    <property type="project" value="UniProtKB-KW"/>
</dbReference>
<evidence type="ECO:0000256" key="15">
    <source>
        <dbReference type="ARBA" id="ARBA00023157"/>
    </source>
</evidence>
<dbReference type="EC" id="2.4.1.122" evidence="6"/>
<evidence type="ECO:0000256" key="4">
    <source>
        <dbReference type="ARBA" id="ARBA00006462"/>
    </source>
</evidence>
<keyword evidence="15" id="KW-1015">Disulfide bond</keyword>
<dbReference type="GO" id="GO:0030145">
    <property type="term" value="F:manganese ion binding"/>
    <property type="evidence" value="ECO:0007669"/>
    <property type="project" value="UniProtKB-ARBA"/>
</dbReference>
<evidence type="ECO:0000259" key="23">
    <source>
        <dbReference type="Pfam" id="PF02434"/>
    </source>
</evidence>
<evidence type="ECO:0000256" key="13">
    <source>
        <dbReference type="ARBA" id="ARBA00022989"/>
    </source>
</evidence>
<dbReference type="InterPro" id="IPR026050">
    <property type="entry name" value="C1GALT1/C1GALT1_chp1"/>
</dbReference>
<dbReference type="InterPro" id="IPR003378">
    <property type="entry name" value="Fringe-like_glycosylTrfase"/>
</dbReference>
<evidence type="ECO:0000256" key="17">
    <source>
        <dbReference type="ARBA" id="ARBA00023211"/>
    </source>
</evidence>
<accession>A0A183ISY1</accession>
<reference evidence="24 25" key="2">
    <citation type="submission" date="2018-11" db="EMBL/GenBank/DDBJ databases">
        <authorList>
            <consortium name="Pathogen Informatics"/>
        </authorList>
    </citation>
    <scope>NUCLEOTIDE SEQUENCE [LARGE SCALE GENOMIC DNA]</scope>
</reference>